<keyword evidence="2" id="KW-1185">Reference proteome</keyword>
<comment type="caution">
    <text evidence="1">The sequence shown here is derived from an EMBL/GenBank/DDBJ whole genome shotgun (WGS) entry which is preliminary data.</text>
</comment>
<evidence type="ECO:0000313" key="1">
    <source>
        <dbReference type="EMBL" id="KAL0631251.1"/>
    </source>
</evidence>
<dbReference type="EMBL" id="JBBBZM010000274">
    <property type="protein sequence ID" value="KAL0631251.1"/>
    <property type="molecule type" value="Genomic_DNA"/>
</dbReference>
<protein>
    <submittedName>
        <fullName evidence="1">Uncharacterized protein</fullName>
    </submittedName>
</protein>
<dbReference type="Proteomes" id="UP001447188">
    <property type="component" value="Unassembled WGS sequence"/>
</dbReference>
<organism evidence="1 2">
    <name type="scientific">Discina gigas</name>
    <dbReference type="NCBI Taxonomy" id="1032678"/>
    <lineage>
        <taxon>Eukaryota</taxon>
        <taxon>Fungi</taxon>
        <taxon>Dikarya</taxon>
        <taxon>Ascomycota</taxon>
        <taxon>Pezizomycotina</taxon>
        <taxon>Pezizomycetes</taxon>
        <taxon>Pezizales</taxon>
        <taxon>Discinaceae</taxon>
        <taxon>Discina</taxon>
    </lineage>
</organism>
<sequence>TTKIQEPSKVGQYRRTKDVFTDPLDKVNQERAHWKEIVKTRSKRWSMLAEDMIDWEETGPETLVEHRRWWAGRWDTLRPEDTGTLREAEKDMIAFFGRKVGEIDKRCWMVDHEYATVEQDQVSVLRSGAIPRVKWTGKGKDKYGEEKPVASGWR</sequence>
<evidence type="ECO:0000313" key="2">
    <source>
        <dbReference type="Proteomes" id="UP001447188"/>
    </source>
</evidence>
<proteinExistence type="predicted"/>
<feature type="non-terminal residue" evidence="1">
    <location>
        <position position="1"/>
    </location>
</feature>
<name>A0ABR3G5L7_9PEZI</name>
<reference evidence="1 2" key="1">
    <citation type="submission" date="2024-02" db="EMBL/GenBank/DDBJ databases">
        <title>Discinaceae phylogenomics.</title>
        <authorList>
            <person name="Dirks A.C."/>
            <person name="James T.Y."/>
        </authorList>
    </citation>
    <scope>NUCLEOTIDE SEQUENCE [LARGE SCALE GENOMIC DNA]</scope>
    <source>
        <strain evidence="1 2">ACD0624</strain>
    </source>
</reference>
<accession>A0ABR3G5L7</accession>
<gene>
    <name evidence="1" type="ORF">Q9L58_009880</name>
</gene>